<dbReference type="Proteomes" id="UP000183376">
    <property type="component" value="Chromosome I"/>
</dbReference>
<feature type="chain" id="PRO_5009245465" description="Ig-like domain-containing protein" evidence="1">
    <location>
        <begin position="24"/>
        <end position="127"/>
    </location>
</feature>
<sequence length="127" mass="13425">MKRFAVFAAALSLGLATGGIANADDGARAHPVASATGTVSGSASPASWNLNGWVSRSGGAVHELPNNTSFGIHVPVGTPLVVHCYVSGTPLENQERWAWVTANKNGLFIKGHMHFHWIKWEGALSYC</sequence>
<proteinExistence type="predicted"/>
<evidence type="ECO:0000313" key="2">
    <source>
        <dbReference type="EMBL" id="SDM33246.1"/>
    </source>
</evidence>
<dbReference type="RefSeq" id="WP_156051456.1">
    <property type="nucleotide sequence ID" value="NZ_JOEF01000024.1"/>
</dbReference>
<organism evidence="2 3">
    <name type="scientific">Allokutzneria albata</name>
    <name type="common">Kibdelosporangium albatum</name>
    <dbReference type="NCBI Taxonomy" id="211114"/>
    <lineage>
        <taxon>Bacteria</taxon>
        <taxon>Bacillati</taxon>
        <taxon>Actinomycetota</taxon>
        <taxon>Actinomycetes</taxon>
        <taxon>Pseudonocardiales</taxon>
        <taxon>Pseudonocardiaceae</taxon>
        <taxon>Allokutzneria</taxon>
    </lineage>
</organism>
<reference evidence="2 3" key="1">
    <citation type="submission" date="2016-10" db="EMBL/GenBank/DDBJ databases">
        <authorList>
            <person name="de Groot N.N."/>
        </authorList>
    </citation>
    <scope>NUCLEOTIDE SEQUENCE [LARGE SCALE GENOMIC DNA]</scope>
    <source>
        <strain evidence="2 3">DSM 44149</strain>
    </source>
</reference>
<feature type="signal peptide" evidence="1">
    <location>
        <begin position="1"/>
        <end position="23"/>
    </location>
</feature>
<name>A0A1G9SCM2_ALLAB</name>
<keyword evidence="3" id="KW-1185">Reference proteome</keyword>
<accession>A0A1G9SCM2</accession>
<dbReference type="EMBL" id="LT629701">
    <property type="protein sequence ID" value="SDM33246.1"/>
    <property type="molecule type" value="Genomic_DNA"/>
</dbReference>
<gene>
    <name evidence="2" type="ORF">SAMN04489726_1073</name>
</gene>
<protein>
    <recommendedName>
        <fullName evidence="4">Ig-like domain-containing protein</fullName>
    </recommendedName>
</protein>
<evidence type="ECO:0000313" key="3">
    <source>
        <dbReference type="Proteomes" id="UP000183376"/>
    </source>
</evidence>
<keyword evidence="1" id="KW-0732">Signal</keyword>
<dbReference type="AlphaFoldDB" id="A0A1G9SCM2"/>
<evidence type="ECO:0000256" key="1">
    <source>
        <dbReference type="SAM" id="SignalP"/>
    </source>
</evidence>
<evidence type="ECO:0008006" key="4">
    <source>
        <dbReference type="Google" id="ProtNLM"/>
    </source>
</evidence>